<gene>
    <name evidence="3" type="ORF">BCF44_101514</name>
</gene>
<name>A0A3E0I9Z6_9PSEU</name>
<feature type="region of interest" description="Disordered" evidence="2">
    <location>
        <begin position="117"/>
        <end position="217"/>
    </location>
</feature>
<keyword evidence="3" id="KW-0238">DNA-binding</keyword>
<comment type="caution">
    <text evidence="3">The sequence shown here is derived from an EMBL/GenBank/DDBJ whole genome shotgun (WGS) entry which is preliminary data.</text>
</comment>
<dbReference type="Proteomes" id="UP000256269">
    <property type="component" value="Unassembled WGS sequence"/>
</dbReference>
<dbReference type="InterPro" id="IPR036894">
    <property type="entry name" value="YbaB-like_sf"/>
</dbReference>
<proteinExistence type="predicted"/>
<evidence type="ECO:0000313" key="4">
    <source>
        <dbReference type="Proteomes" id="UP000256269"/>
    </source>
</evidence>
<feature type="coiled-coil region" evidence="1">
    <location>
        <begin position="2"/>
        <end position="29"/>
    </location>
</feature>
<evidence type="ECO:0000256" key="1">
    <source>
        <dbReference type="SAM" id="Coils"/>
    </source>
</evidence>
<evidence type="ECO:0000256" key="2">
    <source>
        <dbReference type="SAM" id="MobiDB-lite"/>
    </source>
</evidence>
<keyword evidence="4" id="KW-1185">Reference proteome</keyword>
<reference evidence="3 4" key="1">
    <citation type="submission" date="2018-08" db="EMBL/GenBank/DDBJ databases">
        <title>Genomic Encyclopedia of Archaeal and Bacterial Type Strains, Phase II (KMG-II): from individual species to whole genera.</title>
        <authorList>
            <person name="Goeker M."/>
        </authorList>
    </citation>
    <scope>NUCLEOTIDE SEQUENCE [LARGE SCALE GENOMIC DNA]</scope>
    <source>
        <strain evidence="3 4">DSM 45791</strain>
    </source>
</reference>
<dbReference type="AlphaFoldDB" id="A0A3E0I9Z6"/>
<dbReference type="SUPFAM" id="SSF82607">
    <property type="entry name" value="YbaB-like"/>
    <property type="match status" value="1"/>
</dbReference>
<dbReference type="EMBL" id="QUNO01000001">
    <property type="protein sequence ID" value="REH55490.1"/>
    <property type="molecule type" value="Genomic_DNA"/>
</dbReference>
<dbReference type="Gene3D" id="3.30.1310.10">
    <property type="entry name" value="Nucleoid-associated protein YbaB-like domain"/>
    <property type="match status" value="1"/>
</dbReference>
<dbReference type="RefSeq" id="WP_170217303.1">
    <property type="nucleotide sequence ID" value="NZ_CP144375.1"/>
</dbReference>
<dbReference type="InterPro" id="IPR004401">
    <property type="entry name" value="YbaB/EbfC"/>
</dbReference>
<dbReference type="GO" id="GO:0003677">
    <property type="term" value="F:DNA binding"/>
    <property type="evidence" value="ECO:0007669"/>
    <property type="project" value="UniProtKB-KW"/>
</dbReference>
<keyword evidence="1" id="KW-0175">Coiled coil</keyword>
<accession>A0A3E0I9Z6</accession>
<evidence type="ECO:0000313" key="3">
    <source>
        <dbReference type="EMBL" id="REH55490.1"/>
    </source>
</evidence>
<feature type="compositionally biased region" description="Pro residues" evidence="2">
    <location>
        <begin position="189"/>
        <end position="199"/>
    </location>
</feature>
<sequence>MNQDTAARIEAFQRNVAQAEKDVDRFDQMREEIVAIEATETSRDGAVSVVAGPSGAVRSITISPSAMSMSAQALSRLVTTTFQQAVAKAARQQAEIVQRYAGDRTDIADRVNKVQEELANPPEPQADAWHDAPPRPQVQPPAPAGYAPPRHAPAPQYGGPQHAAPPARPEYADDPAPRTFMTGDAPARPAAPAPRPAARPRPVDDDEEFRFGSEDSF</sequence>
<dbReference type="Pfam" id="PF02575">
    <property type="entry name" value="YbaB_DNA_bd"/>
    <property type="match status" value="1"/>
</dbReference>
<protein>
    <submittedName>
        <fullName evidence="3">DNA-binding protein YbaB</fullName>
    </submittedName>
</protein>
<feature type="compositionally biased region" description="Pro residues" evidence="2">
    <location>
        <begin position="134"/>
        <end position="143"/>
    </location>
</feature>
<organism evidence="3 4">
    <name type="scientific">Kutzneria buriramensis</name>
    <dbReference type="NCBI Taxonomy" id="1045776"/>
    <lineage>
        <taxon>Bacteria</taxon>
        <taxon>Bacillati</taxon>
        <taxon>Actinomycetota</taxon>
        <taxon>Actinomycetes</taxon>
        <taxon>Pseudonocardiales</taxon>
        <taxon>Pseudonocardiaceae</taxon>
        <taxon>Kutzneria</taxon>
    </lineage>
</organism>